<dbReference type="InterPro" id="IPR021765">
    <property type="entry name" value="UstYa-like"/>
</dbReference>
<dbReference type="Proteomes" id="UP000178912">
    <property type="component" value="Unassembled WGS sequence"/>
</dbReference>
<dbReference type="GO" id="GO:0043386">
    <property type="term" value="P:mycotoxin biosynthetic process"/>
    <property type="evidence" value="ECO:0007669"/>
    <property type="project" value="InterPro"/>
</dbReference>
<dbReference type="PANTHER" id="PTHR33365">
    <property type="entry name" value="YALI0B05434P"/>
    <property type="match status" value="1"/>
</dbReference>
<evidence type="ECO:0000256" key="3">
    <source>
        <dbReference type="SAM" id="Phobius"/>
    </source>
</evidence>
<keyword evidence="3" id="KW-0812">Transmembrane</keyword>
<feature type="transmembrane region" description="Helical" evidence="3">
    <location>
        <begin position="46"/>
        <end position="64"/>
    </location>
</feature>
<dbReference type="OrthoDB" id="3687641at2759"/>
<evidence type="ECO:0000256" key="2">
    <source>
        <dbReference type="ARBA" id="ARBA00035112"/>
    </source>
</evidence>
<evidence type="ECO:0000256" key="1">
    <source>
        <dbReference type="ARBA" id="ARBA00004685"/>
    </source>
</evidence>
<dbReference type="AlphaFoldDB" id="A0A1E1K2U1"/>
<evidence type="ECO:0000313" key="4">
    <source>
        <dbReference type="EMBL" id="CZS90854.1"/>
    </source>
</evidence>
<name>A0A1E1K2U1_9HELO</name>
<proteinExistence type="inferred from homology"/>
<accession>A0A1E1K2U1</accession>
<organism evidence="4 5">
    <name type="scientific">Rhynchosporium agropyri</name>
    <dbReference type="NCBI Taxonomy" id="914238"/>
    <lineage>
        <taxon>Eukaryota</taxon>
        <taxon>Fungi</taxon>
        <taxon>Dikarya</taxon>
        <taxon>Ascomycota</taxon>
        <taxon>Pezizomycotina</taxon>
        <taxon>Leotiomycetes</taxon>
        <taxon>Helotiales</taxon>
        <taxon>Ploettnerulaceae</taxon>
        <taxon>Rhynchosporium</taxon>
    </lineage>
</organism>
<comment type="similarity">
    <text evidence="2">Belongs to the ustYa family.</text>
</comment>
<dbReference type="PANTHER" id="PTHR33365:SF4">
    <property type="entry name" value="CYCLOCHLOROTINE BIOSYNTHESIS PROTEIN O"/>
    <property type="match status" value="1"/>
</dbReference>
<keyword evidence="3" id="KW-0472">Membrane</keyword>
<evidence type="ECO:0000313" key="5">
    <source>
        <dbReference type="Proteomes" id="UP000178912"/>
    </source>
</evidence>
<evidence type="ECO:0008006" key="6">
    <source>
        <dbReference type="Google" id="ProtNLM"/>
    </source>
</evidence>
<gene>
    <name evidence="4" type="ORF">RAG0_01744</name>
</gene>
<dbReference type="Pfam" id="PF11807">
    <property type="entry name" value="UstYa"/>
    <property type="match status" value="1"/>
</dbReference>
<protein>
    <recommendedName>
        <fullName evidence="6">Oxidase ustYa</fullName>
    </recommendedName>
</protein>
<dbReference type="EMBL" id="FJUX01000006">
    <property type="protein sequence ID" value="CZS90854.1"/>
    <property type="molecule type" value="Genomic_DNA"/>
</dbReference>
<sequence>MFDFMRRSSTPKYQNYTHLGDDSGSYYDIQDKSDEPKVGTSFKHVAVLYTIIILLLIIQIISVIRIRPISELGSLGSYEAGFATEIRPDAKTLSLHKVKFSGGIIFDENGTASISHTPGEPDYFGPPSLETEGIWENVLRDRFLKVGAKDWPSEAIQPQEQDLVEGSWRFETSGFHVLHCLNYVRKSLSPEYYTRHKDPPNPDPKSLTHSGHLKHCLEQIRQSLMCQLDMTPTPRTWRPAPAGRKGRGIFHADTDQWHVCRNFEAMRTWMSPLQEYHTRK</sequence>
<reference evidence="5" key="1">
    <citation type="submission" date="2016-03" db="EMBL/GenBank/DDBJ databases">
        <authorList>
            <person name="Guldener U."/>
        </authorList>
    </citation>
    <scope>NUCLEOTIDE SEQUENCE [LARGE SCALE GENOMIC DNA]</scope>
    <source>
        <strain evidence="5">04CH-RAC-A.6.1</strain>
    </source>
</reference>
<keyword evidence="3" id="KW-1133">Transmembrane helix</keyword>
<keyword evidence="5" id="KW-1185">Reference proteome</keyword>
<comment type="pathway">
    <text evidence="1">Mycotoxin biosynthesis.</text>
</comment>